<feature type="binding site" evidence="6">
    <location>
        <position position="325"/>
    </location>
    <ligand>
        <name>spermidine</name>
        <dbReference type="ChEBI" id="CHEBI:57834"/>
    </ligand>
</feature>
<keyword evidence="3 7" id="KW-0732">Signal</keyword>
<keyword evidence="2 5" id="KW-0813">Transport</keyword>
<dbReference type="GO" id="GO:0015846">
    <property type="term" value="P:polyamine transport"/>
    <property type="evidence" value="ECO:0007669"/>
    <property type="project" value="InterPro"/>
</dbReference>
<dbReference type="SUPFAM" id="SSF53850">
    <property type="entry name" value="Periplasmic binding protein-like II"/>
    <property type="match status" value="1"/>
</dbReference>
<comment type="function">
    <text evidence="5">Required for the activity of the bacterial periplasmic transport system of putrescine.</text>
</comment>
<dbReference type="Gene3D" id="3.40.190.10">
    <property type="entry name" value="Periplasmic binding protein-like II"/>
    <property type="match status" value="2"/>
</dbReference>
<feature type="binding site" evidence="6">
    <location>
        <position position="83"/>
    </location>
    <ligand>
        <name>spermidine</name>
        <dbReference type="ChEBI" id="CHEBI:57834"/>
    </ligand>
</feature>
<comment type="subcellular location">
    <subcellularLocation>
        <location evidence="1 5">Periplasm</location>
    </subcellularLocation>
</comment>
<evidence type="ECO:0000256" key="4">
    <source>
        <dbReference type="ARBA" id="ARBA00022764"/>
    </source>
</evidence>
<reference evidence="8" key="2">
    <citation type="submission" date="2020-09" db="EMBL/GenBank/DDBJ databases">
        <authorList>
            <person name="Sun Q."/>
            <person name="Zhou Y."/>
        </authorList>
    </citation>
    <scope>NUCLEOTIDE SEQUENCE</scope>
    <source>
        <strain evidence="8">CGMCC 1.15880</strain>
    </source>
</reference>
<feature type="chain" id="PRO_5036895680" description="Putrescine-binding periplasmic protein" evidence="7">
    <location>
        <begin position="24"/>
        <end position="344"/>
    </location>
</feature>
<dbReference type="RefSeq" id="WP_188676658.1">
    <property type="nucleotide sequence ID" value="NZ_BMKA01000004.1"/>
</dbReference>
<comment type="caution">
    <text evidence="8">The sequence shown here is derived from an EMBL/GenBank/DDBJ whole genome shotgun (WGS) entry which is preliminary data.</text>
</comment>
<evidence type="ECO:0000256" key="7">
    <source>
        <dbReference type="SAM" id="SignalP"/>
    </source>
</evidence>
<dbReference type="InterPro" id="IPR001188">
    <property type="entry name" value="Sperm_putr-bd"/>
</dbReference>
<dbReference type="PANTHER" id="PTHR30222:SF12">
    <property type="entry name" value="NORSPERMIDINE SENSOR"/>
    <property type="match status" value="1"/>
</dbReference>
<organism evidence="8 9">
    <name type="scientific">Neptunicoccus cionae</name>
    <dbReference type="NCBI Taxonomy" id="2035344"/>
    <lineage>
        <taxon>Bacteria</taxon>
        <taxon>Pseudomonadati</taxon>
        <taxon>Pseudomonadota</taxon>
        <taxon>Alphaproteobacteria</taxon>
        <taxon>Rhodobacterales</taxon>
        <taxon>Paracoccaceae</taxon>
        <taxon>Neptunicoccus</taxon>
    </lineage>
</organism>
<evidence type="ECO:0000313" key="9">
    <source>
        <dbReference type="Proteomes" id="UP000628017"/>
    </source>
</evidence>
<sequence length="344" mass="37440">MKKLLTSTAAATALLMGASGAQAEGKLAIYHWFEYIPQELLEKFSAEHDVEVILDTYDSNEAMLATLKAGAIGTYDVAVPTDYMVSILIGEGLADEVASGELKNIGNVKESFTDPAYDPGLKHSIPYQGGTTSFSVDTAEYSGDINSTDIVFNPPEELKGKINILDSQGEVLALAAVHMGIPQCSNDREQLKAMNEMLQAAKPHWASFNSDTAKEVLAAGDVAVGMIFNGFAAKARESRDTLQYAFPKQGWVNWMDSVVLLKDAPNRENALKFMDFLLEPENIAAVTNYARYRDVVKGSEEFHDPALAEEPEGNPPAGIEGVFVQACDAETQAVYDKIWTNLKK</sequence>
<dbReference type="InterPro" id="IPR006059">
    <property type="entry name" value="SBP"/>
</dbReference>
<name>A0A916R205_9RHOB</name>
<dbReference type="AlphaFoldDB" id="A0A916R205"/>
<evidence type="ECO:0000256" key="6">
    <source>
        <dbReference type="PIRSR" id="PIRSR019574-1"/>
    </source>
</evidence>
<dbReference type="EMBL" id="BMKA01000004">
    <property type="protein sequence ID" value="GGA25728.1"/>
    <property type="molecule type" value="Genomic_DNA"/>
</dbReference>
<evidence type="ECO:0000256" key="1">
    <source>
        <dbReference type="ARBA" id="ARBA00004418"/>
    </source>
</evidence>
<evidence type="ECO:0000256" key="5">
    <source>
        <dbReference type="PIRNR" id="PIRNR019574"/>
    </source>
</evidence>
<evidence type="ECO:0000256" key="3">
    <source>
        <dbReference type="ARBA" id="ARBA00022729"/>
    </source>
</evidence>
<dbReference type="Pfam" id="PF13416">
    <property type="entry name" value="SBP_bac_8"/>
    <property type="match status" value="1"/>
</dbReference>
<dbReference type="PRINTS" id="PR00909">
    <property type="entry name" value="SPERMDNBNDNG"/>
</dbReference>
<protein>
    <recommendedName>
        <fullName evidence="5">Putrescine-binding periplasmic protein</fullName>
    </recommendedName>
</protein>
<comment type="similarity">
    <text evidence="5">Belongs to the bacterial solute-binding protein PotD/PotF family.</text>
</comment>
<accession>A0A916R205</accession>
<gene>
    <name evidence="8" type="ORF">GCM10011498_28300</name>
</gene>
<feature type="signal peptide" evidence="7">
    <location>
        <begin position="1"/>
        <end position="23"/>
    </location>
</feature>
<keyword evidence="4 5" id="KW-0574">Periplasm</keyword>
<dbReference type="Proteomes" id="UP000628017">
    <property type="component" value="Unassembled WGS sequence"/>
</dbReference>
<dbReference type="PIRSF" id="PIRSF019574">
    <property type="entry name" value="Periplasmic_polyamine_BP"/>
    <property type="match status" value="1"/>
</dbReference>
<keyword evidence="9" id="KW-1185">Reference proteome</keyword>
<dbReference type="GO" id="GO:0019808">
    <property type="term" value="F:polyamine binding"/>
    <property type="evidence" value="ECO:0007669"/>
    <property type="project" value="InterPro"/>
</dbReference>
<evidence type="ECO:0000313" key="8">
    <source>
        <dbReference type="EMBL" id="GGA25728.1"/>
    </source>
</evidence>
<reference evidence="8" key="1">
    <citation type="journal article" date="2014" name="Int. J. Syst. Evol. Microbiol.">
        <title>Complete genome sequence of Corynebacterium casei LMG S-19264T (=DSM 44701T), isolated from a smear-ripened cheese.</title>
        <authorList>
            <consortium name="US DOE Joint Genome Institute (JGI-PGF)"/>
            <person name="Walter F."/>
            <person name="Albersmeier A."/>
            <person name="Kalinowski J."/>
            <person name="Ruckert C."/>
        </authorList>
    </citation>
    <scope>NUCLEOTIDE SEQUENCE</scope>
    <source>
        <strain evidence="8">CGMCC 1.15880</strain>
    </source>
</reference>
<proteinExistence type="inferred from homology"/>
<feature type="binding site" evidence="6">
    <location>
        <position position="34"/>
    </location>
    <ligand>
        <name>spermidine</name>
        <dbReference type="ChEBI" id="CHEBI:57834"/>
    </ligand>
</feature>
<dbReference type="GO" id="GO:0042597">
    <property type="term" value="C:periplasmic space"/>
    <property type="evidence" value="ECO:0007669"/>
    <property type="project" value="UniProtKB-SubCell"/>
</dbReference>
<evidence type="ECO:0000256" key="2">
    <source>
        <dbReference type="ARBA" id="ARBA00022448"/>
    </source>
</evidence>
<dbReference type="PANTHER" id="PTHR30222">
    <property type="entry name" value="SPERMIDINE/PUTRESCINE-BINDING PERIPLASMIC PROTEIN"/>
    <property type="match status" value="1"/>
</dbReference>